<dbReference type="Proteomes" id="UP000320048">
    <property type="component" value="Unassembled WGS sequence"/>
</dbReference>
<reference evidence="3 4" key="1">
    <citation type="journal article" date="2019" name="Nat. Microbiol.">
        <title>Mediterranean grassland soil C-N compound turnover is dependent on rainfall and depth, and is mediated by genomically divergent microorganisms.</title>
        <authorList>
            <person name="Diamond S."/>
            <person name="Andeer P.F."/>
            <person name="Li Z."/>
            <person name="Crits-Christoph A."/>
            <person name="Burstein D."/>
            <person name="Anantharaman K."/>
            <person name="Lane K.R."/>
            <person name="Thomas B.C."/>
            <person name="Pan C."/>
            <person name="Northen T.R."/>
            <person name="Banfield J.F."/>
        </authorList>
    </citation>
    <scope>NUCLEOTIDE SEQUENCE [LARGE SCALE GENOMIC DNA]</scope>
    <source>
        <strain evidence="3">NP_7</strain>
    </source>
</reference>
<dbReference type="GO" id="GO:0032787">
    <property type="term" value="P:monocarboxylic acid metabolic process"/>
    <property type="evidence" value="ECO:0007669"/>
    <property type="project" value="UniProtKB-ARBA"/>
</dbReference>
<name>A0A537J9H2_9BACT</name>
<dbReference type="Gene3D" id="3.40.50.720">
    <property type="entry name" value="NAD(P)-binding Rossmann-like Domain"/>
    <property type="match status" value="1"/>
</dbReference>
<gene>
    <name evidence="3" type="ORF">E6H04_09190</name>
</gene>
<dbReference type="PROSITE" id="PS00061">
    <property type="entry name" value="ADH_SHORT"/>
    <property type="match status" value="1"/>
</dbReference>
<dbReference type="NCBIfam" id="NF005559">
    <property type="entry name" value="PRK07231.1"/>
    <property type="match status" value="1"/>
</dbReference>
<accession>A0A537J9H2</accession>
<proteinExistence type="inferred from homology"/>
<dbReference type="FunFam" id="3.40.50.720:FF:000084">
    <property type="entry name" value="Short-chain dehydrogenase reductase"/>
    <property type="match status" value="1"/>
</dbReference>
<dbReference type="GO" id="GO:0016491">
    <property type="term" value="F:oxidoreductase activity"/>
    <property type="evidence" value="ECO:0007669"/>
    <property type="project" value="UniProtKB-KW"/>
</dbReference>
<evidence type="ECO:0000313" key="4">
    <source>
        <dbReference type="Proteomes" id="UP000320048"/>
    </source>
</evidence>
<comment type="caution">
    <text evidence="3">The sequence shown here is derived from an EMBL/GenBank/DDBJ whole genome shotgun (WGS) entry which is preliminary data.</text>
</comment>
<dbReference type="PANTHER" id="PTHR42879">
    <property type="entry name" value="3-OXOACYL-(ACYL-CARRIER-PROTEIN) REDUCTASE"/>
    <property type="match status" value="1"/>
</dbReference>
<dbReference type="EMBL" id="VBAO01000239">
    <property type="protein sequence ID" value="TMI80143.1"/>
    <property type="molecule type" value="Genomic_DNA"/>
</dbReference>
<dbReference type="InterPro" id="IPR036291">
    <property type="entry name" value="NAD(P)-bd_dom_sf"/>
</dbReference>
<dbReference type="AlphaFoldDB" id="A0A537J9H2"/>
<evidence type="ECO:0000256" key="2">
    <source>
        <dbReference type="ARBA" id="ARBA00023002"/>
    </source>
</evidence>
<protein>
    <submittedName>
        <fullName evidence="3">SDR family oxidoreductase</fullName>
    </submittedName>
</protein>
<dbReference type="InterPro" id="IPR002347">
    <property type="entry name" value="SDR_fam"/>
</dbReference>
<evidence type="ECO:0000313" key="3">
    <source>
        <dbReference type="EMBL" id="TMI80143.1"/>
    </source>
</evidence>
<dbReference type="PRINTS" id="PR00080">
    <property type="entry name" value="SDRFAMILY"/>
</dbReference>
<dbReference type="PANTHER" id="PTHR42879:SF2">
    <property type="entry name" value="3-OXOACYL-[ACYL-CARRIER-PROTEIN] REDUCTASE FABG"/>
    <property type="match status" value="1"/>
</dbReference>
<dbReference type="InterPro" id="IPR020904">
    <property type="entry name" value="Sc_DH/Rdtase_CS"/>
</dbReference>
<dbReference type="PRINTS" id="PR00081">
    <property type="entry name" value="GDHRDH"/>
</dbReference>
<keyword evidence="2" id="KW-0560">Oxidoreductase</keyword>
<comment type="similarity">
    <text evidence="1">Belongs to the short-chain dehydrogenases/reductases (SDR) family.</text>
</comment>
<sequence length="253" mass="26921">MRLRDRVAVITGSSMGIGEAIAWAYARDGARIVVNSRAQERGDAVARALRAEGHEAIAVAGDVREPSTADRLAAAAHQRWNRLDILVNNAGTSMIGPSEALPEEGWRVTIDTNLTGAFFCAQAAARVMIPQRGGVILNISSILGEVGLPKRAAYCASKHGLIGLTKVLAAEWARHGIRVVSIDPAYIKTPMDDRDQGSGDYTNADIERRTPAGRFGTAEEVARVATFLASEDASYITGSCVTVDGGWVAYGGW</sequence>
<dbReference type="InterPro" id="IPR050259">
    <property type="entry name" value="SDR"/>
</dbReference>
<dbReference type="Pfam" id="PF13561">
    <property type="entry name" value="adh_short_C2"/>
    <property type="match status" value="1"/>
</dbReference>
<organism evidence="3 4">
    <name type="scientific">Candidatus Segetimicrobium genomatis</name>
    <dbReference type="NCBI Taxonomy" id="2569760"/>
    <lineage>
        <taxon>Bacteria</taxon>
        <taxon>Bacillati</taxon>
        <taxon>Candidatus Sysuimicrobiota</taxon>
        <taxon>Candidatus Sysuimicrobiia</taxon>
        <taxon>Candidatus Sysuimicrobiales</taxon>
        <taxon>Candidatus Segetimicrobiaceae</taxon>
        <taxon>Candidatus Segetimicrobium</taxon>
    </lineage>
</organism>
<evidence type="ECO:0000256" key="1">
    <source>
        <dbReference type="ARBA" id="ARBA00006484"/>
    </source>
</evidence>
<dbReference type="SUPFAM" id="SSF51735">
    <property type="entry name" value="NAD(P)-binding Rossmann-fold domains"/>
    <property type="match status" value="1"/>
</dbReference>